<evidence type="ECO:0000256" key="3">
    <source>
        <dbReference type="SAM" id="Coils"/>
    </source>
</evidence>
<accession>A0AA39G415</accession>
<feature type="compositionally biased region" description="Basic and acidic residues" evidence="4">
    <location>
        <begin position="31"/>
        <end position="46"/>
    </location>
</feature>
<keyword evidence="8" id="KW-1185">Reference proteome</keyword>
<dbReference type="GO" id="GO:0005509">
    <property type="term" value="F:calcium ion binding"/>
    <property type="evidence" value="ECO:0007669"/>
    <property type="project" value="InterPro"/>
</dbReference>
<feature type="region of interest" description="Disordered" evidence="4">
    <location>
        <begin position="31"/>
        <end position="57"/>
    </location>
</feature>
<dbReference type="GO" id="GO:0005793">
    <property type="term" value="C:endoplasmic reticulum-Golgi intermediate compartment"/>
    <property type="evidence" value="ECO:0007669"/>
    <property type="project" value="TreeGrafter"/>
</dbReference>
<dbReference type="CDD" id="cd00051">
    <property type="entry name" value="EFh"/>
    <property type="match status" value="1"/>
</dbReference>
<evidence type="ECO:0000256" key="1">
    <source>
        <dbReference type="ARBA" id="ARBA00022729"/>
    </source>
</evidence>
<feature type="compositionally biased region" description="Low complexity" evidence="4">
    <location>
        <begin position="309"/>
        <end position="320"/>
    </location>
</feature>
<feature type="region of interest" description="Disordered" evidence="4">
    <location>
        <begin position="366"/>
        <end position="402"/>
    </location>
</feature>
<feature type="domain" description="EF-hand" evidence="6">
    <location>
        <begin position="248"/>
        <end position="283"/>
    </location>
</feature>
<dbReference type="EMBL" id="JAQQBR010000002">
    <property type="protein sequence ID" value="KAK0181139.1"/>
    <property type="molecule type" value="Genomic_DNA"/>
</dbReference>
<evidence type="ECO:0000313" key="8">
    <source>
        <dbReference type="Proteomes" id="UP001168972"/>
    </source>
</evidence>
<dbReference type="PROSITE" id="PS00018">
    <property type="entry name" value="EF_HAND_1"/>
    <property type="match status" value="1"/>
</dbReference>
<dbReference type="InterPro" id="IPR040250">
    <property type="entry name" value="Nucleobindin"/>
</dbReference>
<reference evidence="7" key="1">
    <citation type="journal article" date="2023" name="bioRxiv">
        <title>Scaffold-level genome assemblies of two parasitoid biocontrol wasps reveal the parthenogenesis mechanism and an associated novel virus.</title>
        <authorList>
            <person name="Inwood S."/>
            <person name="Skelly J."/>
            <person name="Guhlin J."/>
            <person name="Harrop T."/>
            <person name="Goldson S."/>
            <person name="Dearden P."/>
        </authorList>
    </citation>
    <scope>NUCLEOTIDE SEQUENCE</scope>
    <source>
        <strain evidence="7">Lincoln</strain>
        <tissue evidence="7">Whole body</tissue>
    </source>
</reference>
<proteinExistence type="predicted"/>
<keyword evidence="2" id="KW-0106">Calcium</keyword>
<feature type="chain" id="PRO_5041406682" description="EF-hand domain-containing protein" evidence="5">
    <location>
        <begin position="20"/>
        <end position="513"/>
    </location>
</feature>
<evidence type="ECO:0000256" key="2">
    <source>
        <dbReference type="ARBA" id="ARBA00022837"/>
    </source>
</evidence>
<dbReference type="Proteomes" id="UP001168972">
    <property type="component" value="Unassembled WGS sequence"/>
</dbReference>
<sequence length="513" mass="60670">MRFLLAPVIVFLVLELSTGLPVIKHHVEEKKNEKNEVDVEDHEYKGTGDNIMGNDPHLRTKWDEERRVKLELLRQFYNRERELENGEELNPFKHHEEGDPAKIHAVEIAEVKKSIAKITAELKEIDHKRREIFKEYEMQKKFNEQQKEMELDEEKRKQYHEELEKLKEKHKKHEPLHHPGSKQQLEEVWEKQDHINQEFDPVAFFNLHDIDGNGVWDQDEVKSLFRKELDKMYQEGMPEDDLYERAEEMERMREHVFTQSDLDRNGLIDFHEFLKQIQEPEKDEGWKGLDEQEIYTQEDYDNYVKHHQQQLQQQAAHAAANGVPPHPNGVNYQQLPPPQQHGDPNLQYHQGQVPHPAQYQNQMPQYQQYQGQQVPIQHQQQQMPVYQHIPQQQQQQQQHYQIPPQGVTRDQIPLDQQYQHQVAQQTNQQSQQNIPNQQQQQQQIQQSAQNIQSQQQINNGNLNVQVPPVVQNTQNQAAPLQQLQQEQKQPVVHTGGNQNLNVVPVVSTNVNHG</sequence>
<keyword evidence="1 5" id="KW-0732">Signal</keyword>
<comment type="caution">
    <text evidence="7">The sequence shown here is derived from an EMBL/GenBank/DDBJ whole genome shotgun (WGS) entry which is preliminary data.</text>
</comment>
<dbReference type="PROSITE" id="PS50222">
    <property type="entry name" value="EF_HAND_2"/>
    <property type="match status" value="1"/>
</dbReference>
<dbReference type="PANTHER" id="PTHR19237:SF20">
    <property type="entry name" value="NUCLEOBINDIN 1"/>
    <property type="match status" value="1"/>
</dbReference>
<evidence type="ECO:0000256" key="5">
    <source>
        <dbReference type="SAM" id="SignalP"/>
    </source>
</evidence>
<evidence type="ECO:0000313" key="7">
    <source>
        <dbReference type="EMBL" id="KAK0181139.1"/>
    </source>
</evidence>
<protein>
    <recommendedName>
        <fullName evidence="6">EF-hand domain-containing protein</fullName>
    </recommendedName>
</protein>
<dbReference type="SUPFAM" id="SSF47473">
    <property type="entry name" value="EF-hand"/>
    <property type="match status" value="1"/>
</dbReference>
<feature type="region of interest" description="Disordered" evidence="4">
    <location>
        <begin position="306"/>
        <end position="352"/>
    </location>
</feature>
<dbReference type="InterPro" id="IPR011992">
    <property type="entry name" value="EF-hand-dom_pair"/>
</dbReference>
<evidence type="ECO:0000256" key="4">
    <source>
        <dbReference type="SAM" id="MobiDB-lite"/>
    </source>
</evidence>
<dbReference type="GO" id="GO:0070062">
    <property type="term" value="C:extracellular exosome"/>
    <property type="evidence" value="ECO:0007669"/>
    <property type="project" value="TreeGrafter"/>
</dbReference>
<dbReference type="AlphaFoldDB" id="A0AA39G415"/>
<organism evidence="7 8">
    <name type="scientific">Microctonus hyperodae</name>
    <name type="common">Parasitoid wasp</name>
    <dbReference type="NCBI Taxonomy" id="165561"/>
    <lineage>
        <taxon>Eukaryota</taxon>
        <taxon>Metazoa</taxon>
        <taxon>Ecdysozoa</taxon>
        <taxon>Arthropoda</taxon>
        <taxon>Hexapoda</taxon>
        <taxon>Insecta</taxon>
        <taxon>Pterygota</taxon>
        <taxon>Neoptera</taxon>
        <taxon>Endopterygota</taxon>
        <taxon>Hymenoptera</taxon>
        <taxon>Apocrita</taxon>
        <taxon>Ichneumonoidea</taxon>
        <taxon>Braconidae</taxon>
        <taxon>Euphorinae</taxon>
        <taxon>Microctonus</taxon>
    </lineage>
</organism>
<keyword evidence="3" id="KW-0175">Coiled coil</keyword>
<feature type="signal peptide" evidence="5">
    <location>
        <begin position="1"/>
        <end position="19"/>
    </location>
</feature>
<evidence type="ECO:0000259" key="6">
    <source>
        <dbReference type="PROSITE" id="PS50222"/>
    </source>
</evidence>
<name>A0AA39G415_MICHY</name>
<gene>
    <name evidence="7" type="ORF">PV327_003446</name>
</gene>
<reference evidence="7" key="2">
    <citation type="submission" date="2023-03" db="EMBL/GenBank/DDBJ databases">
        <authorList>
            <person name="Inwood S.N."/>
            <person name="Skelly J.G."/>
            <person name="Guhlin J."/>
            <person name="Harrop T.W.R."/>
            <person name="Goldson S.G."/>
            <person name="Dearden P.K."/>
        </authorList>
    </citation>
    <scope>NUCLEOTIDE SEQUENCE</scope>
    <source>
        <strain evidence="7">Lincoln</strain>
        <tissue evidence="7">Whole body</tissue>
    </source>
</reference>
<dbReference type="Gene3D" id="1.10.238.10">
    <property type="entry name" value="EF-hand"/>
    <property type="match status" value="1"/>
</dbReference>
<dbReference type="InterPro" id="IPR018247">
    <property type="entry name" value="EF_Hand_1_Ca_BS"/>
</dbReference>
<feature type="coiled-coil region" evidence="3">
    <location>
        <begin position="108"/>
        <end position="169"/>
    </location>
</feature>
<dbReference type="InterPro" id="IPR002048">
    <property type="entry name" value="EF_hand_dom"/>
</dbReference>
<dbReference type="PANTHER" id="PTHR19237">
    <property type="entry name" value="NUCLEOBINDIN"/>
    <property type="match status" value="1"/>
</dbReference>